<proteinExistence type="predicted"/>
<dbReference type="AlphaFoldDB" id="A0A4Z0GHV0"/>
<protein>
    <submittedName>
        <fullName evidence="1">Uncharacterized protein</fullName>
    </submittedName>
</protein>
<dbReference type="OrthoDB" id="2990656at2"/>
<accession>A0A4Z0GHV0</accession>
<evidence type="ECO:0000313" key="2">
    <source>
        <dbReference type="Proteomes" id="UP000298347"/>
    </source>
</evidence>
<reference evidence="1 2" key="1">
    <citation type="journal article" date="2015" name="Int. J. Syst. Evol. Microbiol.">
        <title>Sporolactobacillus shoreae sp. nov. and Sporolactobacillus spathodeae sp. nov., two spore-forming lactic acid bacteria isolated from tree barks in Thailand.</title>
        <authorList>
            <person name="Thamacharoensuk T."/>
            <person name="Kitahara M."/>
            <person name="Ohkuma M."/>
            <person name="Thongchul N."/>
            <person name="Tanasupawat S."/>
        </authorList>
    </citation>
    <scope>NUCLEOTIDE SEQUENCE [LARGE SCALE GENOMIC DNA]</scope>
    <source>
        <strain evidence="1 2">BK92</strain>
    </source>
</reference>
<sequence length="74" mass="7726">MNYQFSGIVPIRDAQGNVTGFTVSFNGRNNTTGDYINGSIHITVEQFTATAGNVDQINALIAPAISALNTPPAG</sequence>
<dbReference type="Proteomes" id="UP000298347">
    <property type="component" value="Unassembled WGS sequence"/>
</dbReference>
<dbReference type="RefSeq" id="WP_135350146.1">
    <property type="nucleotide sequence ID" value="NZ_SRJD01000045.1"/>
</dbReference>
<gene>
    <name evidence="1" type="ORF">E4665_17810</name>
</gene>
<evidence type="ECO:0000313" key="1">
    <source>
        <dbReference type="EMBL" id="TGA95604.1"/>
    </source>
</evidence>
<name>A0A4Z0GHV0_9BACL</name>
<comment type="caution">
    <text evidence="1">The sequence shown here is derived from an EMBL/GenBank/DDBJ whole genome shotgun (WGS) entry which is preliminary data.</text>
</comment>
<keyword evidence="2" id="KW-1185">Reference proteome</keyword>
<organism evidence="1 2">
    <name type="scientific">Sporolactobacillus shoreae</name>
    <dbReference type="NCBI Taxonomy" id="1465501"/>
    <lineage>
        <taxon>Bacteria</taxon>
        <taxon>Bacillati</taxon>
        <taxon>Bacillota</taxon>
        <taxon>Bacilli</taxon>
        <taxon>Bacillales</taxon>
        <taxon>Sporolactobacillaceae</taxon>
        <taxon>Sporolactobacillus</taxon>
    </lineage>
</organism>
<dbReference type="EMBL" id="SRJD01000045">
    <property type="protein sequence ID" value="TGA95604.1"/>
    <property type="molecule type" value="Genomic_DNA"/>
</dbReference>